<name>A0A6G9Y9S7_9NOCA</name>
<feature type="transmembrane region" description="Helical" evidence="9">
    <location>
        <begin position="437"/>
        <end position="460"/>
    </location>
</feature>
<feature type="compositionally biased region" description="Basic and acidic residues" evidence="8">
    <location>
        <begin position="509"/>
        <end position="518"/>
    </location>
</feature>
<feature type="transmembrane region" description="Helical" evidence="9">
    <location>
        <begin position="307"/>
        <end position="338"/>
    </location>
</feature>
<dbReference type="Pfam" id="PF26314">
    <property type="entry name" value="MptA_B_family"/>
    <property type="match status" value="1"/>
</dbReference>
<evidence type="ECO:0000256" key="2">
    <source>
        <dbReference type="ARBA" id="ARBA00022676"/>
    </source>
</evidence>
<keyword evidence="2" id="KW-0328">Glycosyltransferase</keyword>
<dbReference type="AlphaFoldDB" id="A0A6G9Y9S7"/>
<evidence type="ECO:0000256" key="9">
    <source>
        <dbReference type="SAM" id="Phobius"/>
    </source>
</evidence>
<evidence type="ECO:0000256" key="1">
    <source>
        <dbReference type="ARBA" id="ARBA00004141"/>
    </source>
</evidence>
<keyword evidence="11" id="KW-1185">Reference proteome</keyword>
<feature type="transmembrane region" description="Helical" evidence="9">
    <location>
        <begin position="376"/>
        <end position="398"/>
    </location>
</feature>
<evidence type="ECO:0000256" key="3">
    <source>
        <dbReference type="ARBA" id="ARBA00022679"/>
    </source>
</evidence>
<sequence length="537" mass="56513">MAARGPEEVTEQTRRIRLFGATGSVLLAIGALGAGAQPVLQDPTQGVRFIGLFARVPTSAMTMCLLGIAMIVAAWLLLGRFLTDLSRAQLLGTVGLWTAPLVVAPPLFSQDVYSYLAQGEISARGLDPYALGPGPALGIDNVLTRAVPTIWRDTPAPYGPLFLSLGRGISRLTGDDIVASILMHRAVALIGIALIAWALPHLAVRCRIEPVRALWLGAANPLVLFHLVAGVHNEALMMGLMLTGVVAALTAIEADGPPNVRTAALLTGGCALIALAAMVKIPALVALGFIGMALARRWIRRSMTPLLALPAAAALTAAVAGTVMLVTSTVSGLGFGWLGTLDIATAIRSWLSPSTALGMITGFGGVLLGLGDHTTAVLGFTRPLGELIAAAITVRLLFSVYRGRLHPVGGLGLSIAAIVILFPVMHPWYLLWAILPLAAWATTTGYQRAVIGTTVLFSFLQVPSGSEYQSPFAVALAAAAAATTGLTLIFFTRTTLPWRATERRGLGDAVIRPDDQHRDHNRPHPCIAYRQPHGSEQ</sequence>
<feature type="transmembrane region" description="Helical" evidence="9">
    <location>
        <begin position="472"/>
        <end position="491"/>
    </location>
</feature>
<feature type="transmembrane region" description="Helical" evidence="9">
    <location>
        <begin position="211"/>
        <end position="229"/>
    </location>
</feature>
<evidence type="ECO:0000256" key="8">
    <source>
        <dbReference type="SAM" id="MobiDB-lite"/>
    </source>
</evidence>
<keyword evidence="5 9" id="KW-1133">Transmembrane helix</keyword>
<dbReference type="NCBIfam" id="NF038066">
    <property type="entry name" value="MptB"/>
    <property type="match status" value="1"/>
</dbReference>
<evidence type="ECO:0000256" key="7">
    <source>
        <dbReference type="ARBA" id="ARBA00043987"/>
    </source>
</evidence>
<feature type="transmembrane region" description="Helical" evidence="9">
    <location>
        <begin position="350"/>
        <end position="370"/>
    </location>
</feature>
<reference evidence="10 11" key="1">
    <citation type="journal article" date="2019" name="ACS Chem. Biol.">
        <title>Identification and Mobilization of a Cryptic Antibiotic Biosynthesis Gene Locus from a Human-Pathogenic Nocardia Isolate.</title>
        <authorList>
            <person name="Herisse M."/>
            <person name="Ishida K."/>
            <person name="Porter J.L."/>
            <person name="Howden B."/>
            <person name="Hertweck C."/>
            <person name="Stinear T.P."/>
            <person name="Pidot S.J."/>
        </authorList>
    </citation>
    <scope>NUCLEOTIDE SEQUENCE [LARGE SCALE GENOMIC DNA]</scope>
    <source>
        <strain evidence="10 11">AUSMDU00012717</strain>
    </source>
</reference>
<dbReference type="EMBL" id="CP046172">
    <property type="protein sequence ID" value="QIS09971.1"/>
    <property type="molecule type" value="Genomic_DNA"/>
</dbReference>
<proteinExistence type="inferred from homology"/>
<feature type="transmembrane region" description="Helical" evidence="9">
    <location>
        <begin position="90"/>
        <end position="108"/>
    </location>
</feature>
<feature type="transmembrane region" description="Helical" evidence="9">
    <location>
        <begin position="410"/>
        <end position="431"/>
    </location>
</feature>
<keyword evidence="6 9" id="KW-0472">Membrane</keyword>
<feature type="transmembrane region" description="Helical" evidence="9">
    <location>
        <begin position="60"/>
        <end position="78"/>
    </location>
</feature>
<dbReference type="RefSeq" id="WP_167473007.1">
    <property type="nucleotide sequence ID" value="NZ_CP046172.1"/>
</dbReference>
<evidence type="ECO:0000256" key="5">
    <source>
        <dbReference type="ARBA" id="ARBA00022989"/>
    </source>
</evidence>
<feature type="transmembrane region" description="Helical" evidence="9">
    <location>
        <begin position="177"/>
        <end position="199"/>
    </location>
</feature>
<comment type="similarity">
    <text evidence="7">Belongs to the MptA/B family.</text>
</comment>
<organism evidence="10 11">
    <name type="scientific">Nocardia arthritidis</name>
    <dbReference type="NCBI Taxonomy" id="228602"/>
    <lineage>
        <taxon>Bacteria</taxon>
        <taxon>Bacillati</taxon>
        <taxon>Actinomycetota</taxon>
        <taxon>Actinomycetes</taxon>
        <taxon>Mycobacteriales</taxon>
        <taxon>Nocardiaceae</taxon>
        <taxon>Nocardia</taxon>
    </lineage>
</organism>
<feature type="region of interest" description="Disordered" evidence="8">
    <location>
        <begin position="509"/>
        <end position="537"/>
    </location>
</feature>
<keyword evidence="3" id="KW-0808">Transferase</keyword>
<dbReference type="Proteomes" id="UP000503540">
    <property type="component" value="Chromosome"/>
</dbReference>
<evidence type="ECO:0008006" key="12">
    <source>
        <dbReference type="Google" id="ProtNLM"/>
    </source>
</evidence>
<protein>
    <recommendedName>
        <fullName evidence="12">Alpha-1,6-mannosyltransferase</fullName>
    </recommendedName>
</protein>
<evidence type="ECO:0000313" key="10">
    <source>
        <dbReference type="EMBL" id="QIS09971.1"/>
    </source>
</evidence>
<keyword evidence="4 9" id="KW-0812">Transmembrane</keyword>
<dbReference type="GO" id="GO:0016757">
    <property type="term" value="F:glycosyltransferase activity"/>
    <property type="evidence" value="ECO:0007669"/>
    <property type="project" value="UniProtKB-KW"/>
</dbReference>
<gene>
    <name evidence="10" type="ORF">F5544_10365</name>
</gene>
<evidence type="ECO:0000256" key="4">
    <source>
        <dbReference type="ARBA" id="ARBA00022692"/>
    </source>
</evidence>
<feature type="transmembrane region" description="Helical" evidence="9">
    <location>
        <begin position="264"/>
        <end position="295"/>
    </location>
</feature>
<evidence type="ECO:0000313" key="11">
    <source>
        <dbReference type="Proteomes" id="UP000503540"/>
    </source>
</evidence>
<comment type="subcellular location">
    <subcellularLocation>
        <location evidence="1">Membrane</location>
        <topology evidence="1">Multi-pass membrane protein</topology>
    </subcellularLocation>
</comment>
<feature type="transmembrane region" description="Helical" evidence="9">
    <location>
        <begin position="18"/>
        <end position="40"/>
    </location>
</feature>
<accession>A0A6G9Y9S7</accession>
<evidence type="ECO:0000256" key="6">
    <source>
        <dbReference type="ARBA" id="ARBA00023136"/>
    </source>
</evidence>
<dbReference type="InterPro" id="IPR049829">
    <property type="entry name" value="MptA/B-like"/>
</dbReference>
<dbReference type="KEGG" id="nah:F5544_10365"/>
<dbReference type="GO" id="GO:0016020">
    <property type="term" value="C:membrane"/>
    <property type="evidence" value="ECO:0007669"/>
    <property type="project" value="UniProtKB-SubCell"/>
</dbReference>